<keyword evidence="2" id="KW-1185">Reference proteome</keyword>
<evidence type="ECO:0000313" key="1">
    <source>
        <dbReference type="EMBL" id="MEH2560085.1"/>
    </source>
</evidence>
<reference evidence="1 2" key="1">
    <citation type="submission" date="2024-02" db="EMBL/GenBank/DDBJ databases">
        <title>Adaptive strategies in a cosmopolitan and abundant soil bacterium.</title>
        <authorList>
            <person name="Carini P."/>
        </authorList>
    </citation>
    <scope>NUCLEOTIDE SEQUENCE [LARGE SCALE GENOMIC DNA]</scope>
    <source>
        <strain evidence="1 2">AZCC 1608</strain>
    </source>
</reference>
<proteinExistence type="predicted"/>
<dbReference type="EMBL" id="JAZHRV010000001">
    <property type="protein sequence ID" value="MEH2560085.1"/>
    <property type="molecule type" value="Genomic_DNA"/>
</dbReference>
<name>A0ABU8BNE5_9BRAD</name>
<evidence type="ECO:0000313" key="2">
    <source>
        <dbReference type="Proteomes" id="UP001364224"/>
    </source>
</evidence>
<comment type="caution">
    <text evidence="1">The sequence shown here is derived from an EMBL/GenBank/DDBJ whole genome shotgun (WGS) entry which is preliminary data.</text>
</comment>
<dbReference type="RefSeq" id="WP_334488885.1">
    <property type="nucleotide sequence ID" value="NZ_JAZHRV010000001.1"/>
</dbReference>
<organism evidence="1 2">
    <name type="scientific">Bradyrhizobium algeriense</name>
    <dbReference type="NCBI Taxonomy" id="634784"/>
    <lineage>
        <taxon>Bacteria</taxon>
        <taxon>Pseudomonadati</taxon>
        <taxon>Pseudomonadota</taxon>
        <taxon>Alphaproteobacteria</taxon>
        <taxon>Hyphomicrobiales</taxon>
        <taxon>Nitrobacteraceae</taxon>
        <taxon>Bradyrhizobium</taxon>
    </lineage>
</organism>
<protein>
    <submittedName>
        <fullName evidence="1">Uncharacterized protein</fullName>
    </submittedName>
</protein>
<dbReference type="Proteomes" id="UP001364224">
    <property type="component" value="Unassembled WGS sequence"/>
</dbReference>
<gene>
    <name evidence="1" type="ORF">V1286_007614</name>
</gene>
<sequence>MATIKVPLGPPYGTVPVNTAAICAAIPDPSLADAATELLVDSAGGRSINVLVAIGEMGIRLGADFAEFTAADPPKSKCFVSRTAWVSVVPHPQVNGVSQINFANRRYLAVAGDVDEVLARLERGSPSRSAGHSRTR</sequence>
<accession>A0ABU8BNE5</accession>